<protein>
    <submittedName>
        <fullName evidence="10">Sugar ABC transporter permease</fullName>
    </submittedName>
</protein>
<feature type="transmembrane region" description="Helical" evidence="7">
    <location>
        <begin position="181"/>
        <end position="206"/>
    </location>
</feature>
<reference evidence="10 11" key="1">
    <citation type="submission" date="2017-03" db="EMBL/GenBank/DDBJ databases">
        <title>Draft genome sequence of Streptomyces scabrisporus NF3, endophyte isolated from Amphipterygium adstringens.</title>
        <authorList>
            <person name="Vazquez M."/>
            <person name="Ceapa C.D."/>
            <person name="Rodriguez Luna D."/>
            <person name="Sanchez Esquivel S."/>
        </authorList>
    </citation>
    <scope>NUCLEOTIDE SEQUENCE [LARGE SCALE GENOMIC DNA]</scope>
    <source>
        <strain evidence="10 11">NF3</strain>
    </source>
</reference>
<dbReference type="PROSITE" id="PS50928">
    <property type="entry name" value="ABC_TM1"/>
    <property type="match status" value="1"/>
</dbReference>
<dbReference type="GO" id="GO:0005886">
    <property type="term" value="C:plasma membrane"/>
    <property type="evidence" value="ECO:0007669"/>
    <property type="project" value="UniProtKB-SubCell"/>
</dbReference>
<keyword evidence="5 7" id="KW-1133">Transmembrane helix</keyword>
<evidence type="ECO:0000256" key="6">
    <source>
        <dbReference type="ARBA" id="ARBA00023136"/>
    </source>
</evidence>
<evidence type="ECO:0000256" key="1">
    <source>
        <dbReference type="ARBA" id="ARBA00004651"/>
    </source>
</evidence>
<evidence type="ECO:0000313" key="11">
    <source>
        <dbReference type="Proteomes" id="UP000190037"/>
    </source>
</evidence>
<evidence type="ECO:0000256" key="8">
    <source>
        <dbReference type="SAM" id="MobiDB-lite"/>
    </source>
</evidence>
<name>A0A1T3NSK0_9ACTN</name>
<dbReference type="SUPFAM" id="SSF161098">
    <property type="entry name" value="MetI-like"/>
    <property type="match status" value="1"/>
</dbReference>
<comment type="caution">
    <text evidence="10">The sequence shown here is derived from an EMBL/GenBank/DDBJ whole genome shotgun (WGS) entry which is preliminary data.</text>
</comment>
<evidence type="ECO:0000256" key="3">
    <source>
        <dbReference type="ARBA" id="ARBA00022475"/>
    </source>
</evidence>
<keyword evidence="3" id="KW-1003">Cell membrane</keyword>
<sequence>MTTSTLSRTTDTRRPTTEETSERRRSLRGRRRRERWWAALFLGPQLAFLLLFTLIPLGFAVVLAFMKWDGLGEKSWVGFDNFQTQLSDPTFRDAVLNTLTLGLITVPVGLALALLIAMALNNVRGKTFYRVVYFLPVVTSSVAVAVIWQMLLASGDLGMLNNTVHDWFGITLPDWLNDPDWVMVAIAAVTIWSSLGLNVVIFLAGLQSIPAHLTEVARIDGAGPLRIFRHVTLPLLSPTIFFSFVVAVISSFQAFDQIYVLVDPDHNEGARTIVYQVYDLGFKKFEFGASSAAALLLTLMTIVVTLVQFRAQKRFVHYES</sequence>
<dbReference type="Pfam" id="PF00528">
    <property type="entry name" value="BPD_transp_1"/>
    <property type="match status" value="1"/>
</dbReference>
<feature type="transmembrane region" description="Helical" evidence="7">
    <location>
        <begin position="36"/>
        <end position="66"/>
    </location>
</feature>
<dbReference type="eggNOG" id="COG1175">
    <property type="taxonomic scope" value="Bacteria"/>
</dbReference>
<feature type="region of interest" description="Disordered" evidence="8">
    <location>
        <begin position="1"/>
        <end position="26"/>
    </location>
</feature>
<proteinExistence type="inferred from homology"/>
<dbReference type="InterPro" id="IPR035906">
    <property type="entry name" value="MetI-like_sf"/>
</dbReference>
<evidence type="ECO:0000313" key="10">
    <source>
        <dbReference type="EMBL" id="OPC79734.1"/>
    </source>
</evidence>
<keyword evidence="6 7" id="KW-0472">Membrane</keyword>
<feature type="transmembrane region" description="Helical" evidence="7">
    <location>
        <begin position="227"/>
        <end position="252"/>
    </location>
</feature>
<comment type="similarity">
    <text evidence="7">Belongs to the binding-protein-dependent transport system permease family.</text>
</comment>
<dbReference type="OrthoDB" id="4053402at2"/>
<dbReference type="GO" id="GO:0055085">
    <property type="term" value="P:transmembrane transport"/>
    <property type="evidence" value="ECO:0007669"/>
    <property type="project" value="InterPro"/>
</dbReference>
<dbReference type="PANTHER" id="PTHR30193">
    <property type="entry name" value="ABC TRANSPORTER PERMEASE PROTEIN"/>
    <property type="match status" value="1"/>
</dbReference>
<evidence type="ECO:0000256" key="7">
    <source>
        <dbReference type="RuleBase" id="RU363032"/>
    </source>
</evidence>
<feature type="transmembrane region" description="Helical" evidence="7">
    <location>
        <begin position="132"/>
        <end position="151"/>
    </location>
</feature>
<dbReference type="PANTHER" id="PTHR30193:SF37">
    <property type="entry name" value="INNER MEMBRANE ABC TRANSPORTER PERMEASE PROTEIN YCJO"/>
    <property type="match status" value="1"/>
</dbReference>
<dbReference type="Gene3D" id="1.10.3720.10">
    <property type="entry name" value="MetI-like"/>
    <property type="match status" value="1"/>
</dbReference>
<dbReference type="CDD" id="cd06261">
    <property type="entry name" value="TM_PBP2"/>
    <property type="match status" value="1"/>
</dbReference>
<feature type="domain" description="ABC transmembrane type-1" evidence="9">
    <location>
        <begin position="95"/>
        <end position="308"/>
    </location>
</feature>
<organism evidence="10 11">
    <name type="scientific">Embleya scabrispora</name>
    <dbReference type="NCBI Taxonomy" id="159449"/>
    <lineage>
        <taxon>Bacteria</taxon>
        <taxon>Bacillati</taxon>
        <taxon>Actinomycetota</taxon>
        <taxon>Actinomycetes</taxon>
        <taxon>Kitasatosporales</taxon>
        <taxon>Streptomycetaceae</taxon>
        <taxon>Embleya</taxon>
    </lineage>
</organism>
<keyword evidence="2 7" id="KW-0813">Transport</keyword>
<evidence type="ECO:0000256" key="4">
    <source>
        <dbReference type="ARBA" id="ARBA00022692"/>
    </source>
</evidence>
<dbReference type="Proteomes" id="UP000190037">
    <property type="component" value="Unassembled WGS sequence"/>
</dbReference>
<dbReference type="InterPro" id="IPR051393">
    <property type="entry name" value="ABC_transporter_permease"/>
</dbReference>
<accession>A0A1T3NSK0</accession>
<keyword evidence="4 7" id="KW-0812">Transmembrane</keyword>
<dbReference type="InterPro" id="IPR000515">
    <property type="entry name" value="MetI-like"/>
</dbReference>
<keyword evidence="11" id="KW-1185">Reference proteome</keyword>
<dbReference type="STRING" id="159449.B4N89_01145"/>
<dbReference type="RefSeq" id="WP_078973998.1">
    <property type="nucleotide sequence ID" value="NZ_MWQN01000001.1"/>
</dbReference>
<feature type="compositionally biased region" description="Basic and acidic residues" evidence="8">
    <location>
        <begin position="10"/>
        <end position="24"/>
    </location>
</feature>
<gene>
    <name evidence="10" type="ORF">B4N89_01145</name>
</gene>
<evidence type="ECO:0000256" key="2">
    <source>
        <dbReference type="ARBA" id="ARBA00022448"/>
    </source>
</evidence>
<evidence type="ECO:0000259" key="9">
    <source>
        <dbReference type="PROSITE" id="PS50928"/>
    </source>
</evidence>
<dbReference type="EMBL" id="MWQN01000001">
    <property type="protein sequence ID" value="OPC79734.1"/>
    <property type="molecule type" value="Genomic_DNA"/>
</dbReference>
<evidence type="ECO:0000256" key="5">
    <source>
        <dbReference type="ARBA" id="ARBA00022989"/>
    </source>
</evidence>
<feature type="transmembrane region" description="Helical" evidence="7">
    <location>
        <begin position="287"/>
        <end position="307"/>
    </location>
</feature>
<feature type="transmembrane region" description="Helical" evidence="7">
    <location>
        <begin position="99"/>
        <end position="120"/>
    </location>
</feature>
<comment type="subcellular location">
    <subcellularLocation>
        <location evidence="1 7">Cell membrane</location>
        <topology evidence="1 7">Multi-pass membrane protein</topology>
    </subcellularLocation>
</comment>
<dbReference type="AlphaFoldDB" id="A0A1T3NSK0"/>